<proteinExistence type="predicted"/>
<dbReference type="RefSeq" id="WP_208903832.1">
    <property type="nucleotide sequence ID" value="NZ_CP011497.1"/>
</dbReference>
<sequence>MAAHLLNGRGNKALPAAQQGNAPDVMLVDNPVVSTLVEAGILRPGRREHPRRQPCLPAQAEHLRADGSWRIRMPDW</sequence>
<dbReference type="Proteomes" id="UP000035366">
    <property type="component" value="Chromosome"/>
</dbReference>
<gene>
    <name evidence="1" type="ORF">ABB07_01285</name>
</gene>
<evidence type="ECO:0000313" key="2">
    <source>
        <dbReference type="Proteomes" id="UP000035366"/>
    </source>
</evidence>
<accession>A0ABM5TCM6</accession>
<name>A0ABM5TCM6_9ACTN</name>
<organism evidence="1 2">
    <name type="scientific">Streptomyces incarnatus</name>
    <dbReference type="NCBI Taxonomy" id="665007"/>
    <lineage>
        <taxon>Bacteria</taxon>
        <taxon>Bacillati</taxon>
        <taxon>Actinomycetota</taxon>
        <taxon>Actinomycetes</taxon>
        <taxon>Kitasatosporales</taxon>
        <taxon>Streptomycetaceae</taxon>
        <taxon>Streptomyces</taxon>
    </lineage>
</organism>
<dbReference type="EMBL" id="CP011497">
    <property type="protein sequence ID" value="AKJ08719.1"/>
    <property type="molecule type" value="Genomic_DNA"/>
</dbReference>
<keyword evidence="2" id="KW-1185">Reference proteome</keyword>
<reference evidence="1 2" key="1">
    <citation type="journal article" date="2015" name="ISME J.">
        <title>Draft Genome Sequence of Streptomyces incarnatus NRRL8089, which Produces the Nucleoside Antibiotic Sinefungin.</title>
        <authorList>
            <person name="Oshima K."/>
            <person name="Hattori M."/>
            <person name="Shimizu H."/>
            <person name="Fukuda K."/>
            <person name="Nemoto M."/>
            <person name="Inagaki K."/>
            <person name="Tamura T."/>
        </authorList>
    </citation>
    <scope>NUCLEOTIDE SEQUENCE [LARGE SCALE GENOMIC DNA]</scope>
    <source>
        <strain evidence="1 2">NRRL 8089</strain>
    </source>
</reference>
<evidence type="ECO:0000313" key="1">
    <source>
        <dbReference type="EMBL" id="AKJ08719.1"/>
    </source>
</evidence>
<protein>
    <submittedName>
        <fullName evidence="1">Uncharacterized protein</fullName>
    </submittedName>
</protein>